<feature type="binding site" evidence="10">
    <location>
        <position position="155"/>
    </location>
    <ligand>
        <name>Mn(2+)</name>
        <dbReference type="ChEBI" id="CHEBI:29035"/>
        <label>1</label>
    </ligand>
</feature>
<dbReference type="InterPro" id="IPR023696">
    <property type="entry name" value="Ureohydrolase_dom_sf"/>
</dbReference>
<comment type="catalytic activity">
    <reaction evidence="9 13">
        <text>L-arginine + H2O = urea + L-ornithine</text>
        <dbReference type="Rhea" id="RHEA:20569"/>
        <dbReference type="ChEBI" id="CHEBI:15377"/>
        <dbReference type="ChEBI" id="CHEBI:16199"/>
        <dbReference type="ChEBI" id="CHEBI:32682"/>
        <dbReference type="ChEBI" id="CHEBI:46911"/>
        <dbReference type="EC" id="3.5.3.1"/>
    </reaction>
</comment>
<protein>
    <recommendedName>
        <fullName evidence="3 13">Arginase</fullName>
        <ecNumber evidence="2 13">3.5.3.1</ecNumber>
    </recommendedName>
</protein>
<reference evidence="14" key="2">
    <citation type="journal article" date="2022" name="Res Sq">
        <title>Comparative Genomics Reveals Insights into the Divergent Evolution of Astigmatic Mites and Household Pest Adaptations.</title>
        <authorList>
            <person name="Xiong Q."/>
            <person name="Wan A.T.-Y."/>
            <person name="Liu X.-Y."/>
            <person name="Fung C.S.-H."/>
            <person name="Xiao X."/>
            <person name="Malainual N."/>
            <person name="Hou J."/>
            <person name="Wang L."/>
            <person name="Wang M."/>
            <person name="Yang K."/>
            <person name="Cui Y."/>
            <person name="Leung E."/>
            <person name="Nong W."/>
            <person name="Shin S.-K."/>
            <person name="Au S."/>
            <person name="Jeong K.Y."/>
            <person name="Chew F.T."/>
            <person name="Hui J."/>
            <person name="Leung T.F."/>
            <person name="Tungtrongchitr A."/>
            <person name="Zhong N."/>
            <person name="Liu Z."/>
            <person name="Tsui S."/>
        </authorList>
    </citation>
    <scope>NUCLEOTIDE SEQUENCE</scope>
    <source>
        <strain evidence="14">Derf</strain>
        <tissue evidence="14">Whole organism</tissue>
    </source>
</reference>
<evidence type="ECO:0000256" key="6">
    <source>
        <dbReference type="ARBA" id="ARBA00022723"/>
    </source>
</evidence>
<dbReference type="GO" id="GO:0006525">
    <property type="term" value="P:arginine metabolic process"/>
    <property type="evidence" value="ECO:0007669"/>
    <property type="project" value="UniProtKB-KW"/>
</dbReference>
<name>A0A922HYX1_DERFA</name>
<dbReference type="PANTHER" id="PTHR43782">
    <property type="entry name" value="ARGINASE"/>
    <property type="match status" value="1"/>
</dbReference>
<evidence type="ECO:0000256" key="5">
    <source>
        <dbReference type="ARBA" id="ARBA00022503"/>
    </source>
</evidence>
<sequence>MYWLKNKLSIKSMSFVYRNGWQQQQRRTISNIGVIGIPFWYGQSKLGTNQAPETLRSKGLIDKLSTCFGQNHVIDFGNISLEIAPNELILNDNQWKNPNEFNLWRICQKSSQCIENLVKNGYVPLILGGDHSIAVGSVMGTQRALANDLSLIWIDAHADANTVQSSYSGNLHGMPISFLVKNGIAATKVENSEKNHQQIKPCISAKNIVYIGLRDVEIQELKLLKDLNITYFSMRDVDHLGIQKVIARAIDKIDPLNKNKLHVSFDVDSMDPMIIPSTGTPVMGGLTLRETFQIAEYIAQTGRMIALDVVEFNPNIGTEQIVDQSARYIIDIITTFFGKSRLGYYGCSAENLI</sequence>
<keyword evidence="6 10" id="KW-0479">Metal-binding</keyword>
<dbReference type="GO" id="GO:0005829">
    <property type="term" value="C:cytosol"/>
    <property type="evidence" value="ECO:0007669"/>
    <property type="project" value="TreeGrafter"/>
</dbReference>
<feature type="binding site" evidence="10">
    <location>
        <position position="268"/>
    </location>
    <ligand>
        <name>Mn(2+)</name>
        <dbReference type="ChEBI" id="CHEBI:29035"/>
        <label>1</label>
    </ligand>
</feature>
<evidence type="ECO:0000256" key="9">
    <source>
        <dbReference type="ARBA" id="ARBA00047391"/>
    </source>
</evidence>
<comment type="cofactor">
    <cofactor evidence="10 13">
        <name>Mn(2+)</name>
        <dbReference type="ChEBI" id="CHEBI:29035"/>
    </cofactor>
    <text evidence="10 13">Binds 2 manganese ions per subunit.</text>
</comment>
<feature type="binding site" evidence="10">
    <location>
        <position position="131"/>
    </location>
    <ligand>
        <name>Mn(2+)</name>
        <dbReference type="ChEBI" id="CHEBI:29035"/>
        <label>1</label>
    </ligand>
</feature>
<proteinExistence type="inferred from homology"/>
<gene>
    <name evidence="14" type="primary">ARG2</name>
    <name evidence="14" type="ORF">DERF_007205</name>
</gene>
<evidence type="ECO:0000256" key="8">
    <source>
        <dbReference type="ARBA" id="ARBA00023211"/>
    </source>
</evidence>
<keyword evidence="8 10" id="KW-0464">Manganese</keyword>
<evidence type="ECO:0000256" key="1">
    <source>
        <dbReference type="ARBA" id="ARBA00005098"/>
    </source>
</evidence>
<dbReference type="InterPro" id="IPR020855">
    <property type="entry name" value="Ureohydrolase_Mn_BS"/>
</dbReference>
<evidence type="ECO:0000256" key="2">
    <source>
        <dbReference type="ARBA" id="ARBA00012168"/>
    </source>
</evidence>
<evidence type="ECO:0000256" key="12">
    <source>
        <dbReference type="RuleBase" id="RU003684"/>
    </source>
</evidence>
<keyword evidence="7 12" id="KW-0378">Hydrolase</keyword>
<evidence type="ECO:0000313" key="14">
    <source>
        <dbReference type="EMBL" id="KAH9516469.1"/>
    </source>
</evidence>
<evidence type="ECO:0000313" key="15">
    <source>
        <dbReference type="Proteomes" id="UP000790347"/>
    </source>
</evidence>
<dbReference type="PIRSF" id="PIRSF036979">
    <property type="entry name" value="Arginase"/>
    <property type="match status" value="1"/>
</dbReference>
<dbReference type="InterPro" id="IPR006035">
    <property type="entry name" value="Ureohydrolase"/>
</dbReference>
<keyword evidence="15" id="KW-1185">Reference proteome</keyword>
<dbReference type="NCBIfam" id="TIGR01229">
    <property type="entry name" value="rocF_arginase"/>
    <property type="match status" value="1"/>
</dbReference>
<feature type="binding site" evidence="10">
    <location>
        <position position="159"/>
    </location>
    <ligand>
        <name>Mn(2+)</name>
        <dbReference type="ChEBI" id="CHEBI:29035"/>
        <label>1</label>
    </ligand>
</feature>
<dbReference type="GO" id="GO:0005634">
    <property type="term" value="C:nucleus"/>
    <property type="evidence" value="ECO:0007669"/>
    <property type="project" value="TreeGrafter"/>
</dbReference>
<dbReference type="AlphaFoldDB" id="A0A922HYX1"/>
<evidence type="ECO:0000256" key="10">
    <source>
        <dbReference type="PIRSR" id="PIRSR036979-1"/>
    </source>
</evidence>
<feature type="binding site" evidence="10">
    <location>
        <position position="266"/>
    </location>
    <ligand>
        <name>Mn(2+)</name>
        <dbReference type="ChEBI" id="CHEBI:29035"/>
        <label>1</label>
    </ligand>
</feature>
<dbReference type="PROSITE" id="PS51409">
    <property type="entry name" value="ARGINASE_2"/>
    <property type="match status" value="1"/>
</dbReference>
<dbReference type="PRINTS" id="PR00116">
    <property type="entry name" value="ARGINASE"/>
</dbReference>
<comment type="pathway">
    <text evidence="1 13">Nitrogen metabolism; urea cycle; L-ornithine and urea from L-arginine: step 1/1.</text>
</comment>
<keyword evidence="4 13" id="KW-0835">Urea cycle</keyword>
<dbReference type="PROSITE" id="PS01053">
    <property type="entry name" value="ARGINASE_1"/>
    <property type="match status" value="1"/>
</dbReference>
<dbReference type="EMBL" id="ASGP02000003">
    <property type="protein sequence ID" value="KAH9516469.1"/>
    <property type="molecule type" value="Genomic_DNA"/>
</dbReference>
<reference evidence="14" key="1">
    <citation type="submission" date="2013-05" db="EMBL/GenBank/DDBJ databases">
        <authorList>
            <person name="Yim A.K.Y."/>
            <person name="Chan T.F."/>
            <person name="Ji K.M."/>
            <person name="Liu X.Y."/>
            <person name="Zhou J.W."/>
            <person name="Li R.Q."/>
            <person name="Yang K.Y."/>
            <person name="Li J."/>
            <person name="Li M."/>
            <person name="Law P.T.W."/>
            <person name="Wu Y.L."/>
            <person name="Cai Z.L."/>
            <person name="Qin H."/>
            <person name="Bao Y."/>
            <person name="Leung R.K.K."/>
            <person name="Ng P.K.S."/>
            <person name="Zou J."/>
            <person name="Zhong X.J."/>
            <person name="Ran P.X."/>
            <person name="Zhong N.S."/>
            <person name="Liu Z.G."/>
            <person name="Tsui S.K.W."/>
        </authorList>
    </citation>
    <scope>NUCLEOTIDE SEQUENCE</scope>
    <source>
        <strain evidence="14">Derf</strain>
        <tissue evidence="14">Whole organism</tissue>
    </source>
</reference>
<dbReference type="Pfam" id="PF00491">
    <property type="entry name" value="Arginase"/>
    <property type="match status" value="1"/>
</dbReference>
<dbReference type="GO" id="GO:0000050">
    <property type="term" value="P:urea cycle"/>
    <property type="evidence" value="ECO:0007669"/>
    <property type="project" value="UniProtKB-KW"/>
</dbReference>
<dbReference type="GO" id="GO:0030145">
    <property type="term" value="F:manganese ion binding"/>
    <property type="evidence" value="ECO:0007669"/>
    <property type="project" value="TreeGrafter"/>
</dbReference>
<feature type="binding site" evidence="10">
    <location>
        <position position="157"/>
    </location>
    <ligand>
        <name>Mn(2+)</name>
        <dbReference type="ChEBI" id="CHEBI:29035"/>
        <label>1</label>
    </ligand>
</feature>
<dbReference type="EC" id="3.5.3.1" evidence="2 13"/>
<comment type="similarity">
    <text evidence="11 12">Belongs to the arginase family.</text>
</comment>
<accession>A0A922HYX1</accession>
<dbReference type="FunFam" id="3.40.800.10:FF:000012">
    <property type="entry name" value="Arginase"/>
    <property type="match status" value="1"/>
</dbReference>
<evidence type="ECO:0000256" key="7">
    <source>
        <dbReference type="ARBA" id="ARBA00022801"/>
    </source>
</evidence>
<dbReference type="InterPro" id="IPR014033">
    <property type="entry name" value="Arginase"/>
</dbReference>
<dbReference type="Proteomes" id="UP000790347">
    <property type="component" value="Unassembled WGS sequence"/>
</dbReference>
<organism evidence="14 15">
    <name type="scientific">Dermatophagoides farinae</name>
    <name type="common">American house dust mite</name>
    <dbReference type="NCBI Taxonomy" id="6954"/>
    <lineage>
        <taxon>Eukaryota</taxon>
        <taxon>Metazoa</taxon>
        <taxon>Ecdysozoa</taxon>
        <taxon>Arthropoda</taxon>
        <taxon>Chelicerata</taxon>
        <taxon>Arachnida</taxon>
        <taxon>Acari</taxon>
        <taxon>Acariformes</taxon>
        <taxon>Sarcoptiformes</taxon>
        <taxon>Astigmata</taxon>
        <taxon>Psoroptidia</taxon>
        <taxon>Analgoidea</taxon>
        <taxon>Pyroglyphidae</taxon>
        <taxon>Dermatophagoidinae</taxon>
        <taxon>Dermatophagoides</taxon>
    </lineage>
</organism>
<comment type="caution">
    <text evidence="14">The sequence shown here is derived from an EMBL/GenBank/DDBJ whole genome shotgun (WGS) entry which is preliminary data.</text>
</comment>
<dbReference type="GO" id="GO:0004053">
    <property type="term" value="F:arginase activity"/>
    <property type="evidence" value="ECO:0007669"/>
    <property type="project" value="UniProtKB-EC"/>
</dbReference>
<dbReference type="SUPFAM" id="SSF52768">
    <property type="entry name" value="Arginase/deacetylase"/>
    <property type="match status" value="1"/>
</dbReference>
<dbReference type="CDD" id="cd09989">
    <property type="entry name" value="Arginase"/>
    <property type="match status" value="1"/>
</dbReference>
<dbReference type="PANTHER" id="PTHR43782:SF3">
    <property type="entry name" value="ARGINASE"/>
    <property type="match status" value="1"/>
</dbReference>
<keyword evidence="5 13" id="KW-0056">Arginine metabolism</keyword>
<evidence type="ECO:0000256" key="11">
    <source>
        <dbReference type="PROSITE-ProRule" id="PRU00742"/>
    </source>
</evidence>
<evidence type="ECO:0000256" key="4">
    <source>
        <dbReference type="ARBA" id="ARBA00022436"/>
    </source>
</evidence>
<dbReference type="Gene3D" id="3.40.800.10">
    <property type="entry name" value="Ureohydrolase domain"/>
    <property type="match status" value="1"/>
</dbReference>
<evidence type="ECO:0000256" key="13">
    <source>
        <dbReference type="RuleBase" id="RU361159"/>
    </source>
</evidence>
<evidence type="ECO:0000256" key="3">
    <source>
        <dbReference type="ARBA" id="ARBA00018123"/>
    </source>
</evidence>